<dbReference type="InterPro" id="IPR011032">
    <property type="entry name" value="GroES-like_sf"/>
</dbReference>
<dbReference type="SUPFAM" id="SSF50129">
    <property type="entry name" value="GroES-like"/>
    <property type="match status" value="1"/>
</dbReference>
<dbReference type="SMART" id="SM00829">
    <property type="entry name" value="PKS_ER"/>
    <property type="match status" value="1"/>
</dbReference>
<dbReference type="Gene3D" id="3.90.180.10">
    <property type="entry name" value="Medium-chain alcohol dehydrogenases, catalytic domain"/>
    <property type="match status" value="1"/>
</dbReference>
<proteinExistence type="predicted"/>
<dbReference type="InterPro" id="IPR050700">
    <property type="entry name" value="YIM1/Zinc_Alcohol_DH_Fams"/>
</dbReference>
<reference evidence="2" key="1">
    <citation type="submission" date="2021-01" db="EMBL/GenBank/DDBJ databases">
        <authorList>
            <person name="Corre E."/>
            <person name="Pelletier E."/>
            <person name="Niang G."/>
            <person name="Scheremetjew M."/>
            <person name="Finn R."/>
            <person name="Kale V."/>
            <person name="Holt S."/>
            <person name="Cochrane G."/>
            <person name="Meng A."/>
            <person name="Brown T."/>
            <person name="Cohen L."/>
        </authorList>
    </citation>
    <scope>NUCLEOTIDE SEQUENCE</scope>
    <source>
        <strain evidence="2">UNC1205</strain>
    </source>
</reference>
<dbReference type="Gene3D" id="3.40.50.720">
    <property type="entry name" value="NAD(P)-binding Rossmann-like Domain"/>
    <property type="match status" value="1"/>
</dbReference>
<dbReference type="PANTHER" id="PTHR11695:SF294">
    <property type="entry name" value="RETICULON-4-INTERACTING PROTEIN 1, MITOCHONDRIAL"/>
    <property type="match status" value="1"/>
</dbReference>
<dbReference type="GO" id="GO:0016491">
    <property type="term" value="F:oxidoreductase activity"/>
    <property type="evidence" value="ECO:0007669"/>
    <property type="project" value="InterPro"/>
</dbReference>
<evidence type="ECO:0000313" key="2">
    <source>
        <dbReference type="EMBL" id="CAD8762577.1"/>
    </source>
</evidence>
<evidence type="ECO:0000259" key="1">
    <source>
        <dbReference type="SMART" id="SM00829"/>
    </source>
</evidence>
<dbReference type="CDD" id="cd08267">
    <property type="entry name" value="MDR1"/>
    <property type="match status" value="1"/>
</dbReference>
<dbReference type="InterPro" id="IPR020843">
    <property type="entry name" value="ER"/>
</dbReference>
<dbReference type="InterPro" id="IPR013154">
    <property type="entry name" value="ADH-like_N"/>
</dbReference>
<dbReference type="Pfam" id="PF08240">
    <property type="entry name" value="ADH_N"/>
    <property type="match status" value="1"/>
</dbReference>
<dbReference type="EMBL" id="HBFL01003668">
    <property type="protein sequence ID" value="CAD8762577.1"/>
    <property type="molecule type" value="Transcribed_RNA"/>
</dbReference>
<organism evidence="2">
    <name type="scientific">Pseudo-nitzschia delicatissima</name>
    <dbReference type="NCBI Taxonomy" id="44447"/>
    <lineage>
        <taxon>Eukaryota</taxon>
        <taxon>Sar</taxon>
        <taxon>Stramenopiles</taxon>
        <taxon>Ochrophyta</taxon>
        <taxon>Bacillariophyta</taxon>
        <taxon>Bacillariophyceae</taxon>
        <taxon>Bacillariophycidae</taxon>
        <taxon>Bacillariales</taxon>
        <taxon>Bacillariaceae</taxon>
        <taxon>Pseudo-nitzschia</taxon>
    </lineage>
</organism>
<gene>
    <name evidence="2" type="ORF">PDEL1432_LOCUS2617</name>
</gene>
<dbReference type="AlphaFoldDB" id="A0A7S0UH89"/>
<dbReference type="PANTHER" id="PTHR11695">
    <property type="entry name" value="ALCOHOL DEHYDROGENASE RELATED"/>
    <property type="match status" value="1"/>
</dbReference>
<feature type="domain" description="Enoyl reductase (ER)" evidence="1">
    <location>
        <begin position="11"/>
        <end position="320"/>
    </location>
</feature>
<protein>
    <recommendedName>
        <fullName evidence="1">Enoyl reductase (ER) domain-containing protein</fullName>
    </recommendedName>
</protein>
<dbReference type="SUPFAM" id="SSF51735">
    <property type="entry name" value="NAD(P)-binding Rossmann-fold domains"/>
    <property type="match status" value="1"/>
</dbReference>
<sequence>MKAVTKTGVLGTTITFSNDVAVATPQLKPDSVLVKVHAAAINPIDYKLPKFASSLIAGQDFCGEVVESHPESEFAVGDRVFGLSKGTLADFTLASPKAIAKAPESWKATDCAALTTAYWSALQSLAIGGILPNQDNTSKSVLVIGASGGCGLAGIQLSASMGVSRIVGICSSKNADMVKHQGATEIVDYTDAKALQNFFKDNRGQFDCVYDTATYSGGGADYWKDSIPLLKEDAQNAIIGEYASLNGPASKWVRAMAGAQTKHETIVMMEPRGPELDVIAQLMEKSKAKPITTIMKFDEEGIRDGFKLLKSRRAKGKIVFDICASEN</sequence>
<name>A0A7S0UH89_9STRA</name>
<accession>A0A7S0UH89</accession>
<dbReference type="InterPro" id="IPR036291">
    <property type="entry name" value="NAD(P)-bd_dom_sf"/>
</dbReference>
<dbReference type="Pfam" id="PF13602">
    <property type="entry name" value="ADH_zinc_N_2"/>
    <property type="match status" value="1"/>
</dbReference>